<keyword evidence="6" id="KW-1185">Reference proteome</keyword>
<dbReference type="CDD" id="cd21044">
    <property type="entry name" value="Rab11BD_RAB3IP_like"/>
    <property type="match status" value="1"/>
</dbReference>
<dbReference type="Pfam" id="PF06428">
    <property type="entry name" value="Sec2p"/>
    <property type="match status" value="1"/>
</dbReference>
<evidence type="ECO:0000313" key="6">
    <source>
        <dbReference type="Proteomes" id="UP001151582"/>
    </source>
</evidence>
<feature type="coiled-coil region" evidence="2">
    <location>
        <begin position="123"/>
        <end position="185"/>
    </location>
</feature>
<sequence length="667" mass="73406">MSTASLSPAACSRPFRPLPALARSRQNTFSKGSDDLSQQLSQVYARVSHMATLLQDKPVPASQRASSASEDASSESLLAVITLPRPTTSSPTSTALEPCACQGVCAVATPGRCGLCGEAIGPVATLRERVAQLEGELTTSQEAVADLQRQVALQKRDEATLASRVVTLENDLDQSRQEAASLHHDVRVLNDKYVDQINRVGEILHAKQLVEDELEDLSQKLFEQANGMVASEARQRHEKEQRLAETEAKLVEAHQTLAEQKQAMQALRDANRQLQTQLAAHTPQSLSPSDRDGPRPELLSAASMATQGTMATVVDPIDDGLDSPMLDQVTDEQLFLEFQDFVFHCPTTKHIKLHTLAFLRNCWAEDVEPCLRFGPNPRISTKNLQDALFFGTLVLQATNCDERPQAPPVAEPAPSSKWFLASKQALLWERLSGTVQANPHGCQACGRTGECTHRFQMGYYEENEEWCYIDQFCRDRLVAVSDFYQFIRHIHLGYYSSRSMQNLYLESQRLRLRMLYARMGSLGLFRTNPDYYVRKLNAPSMVPRRSASKASSTRSTADPEACTSESTPIPSLGIGNAPRAESGPLEPTKFAPVQQWLSRTPPNRGTLLQEAERLRARSLSLPKLGNLLAAATSTTNGTDAMASRPPGTRHSSPPQPTPPTVAPTDPE</sequence>
<dbReference type="PANTHER" id="PTHR14430:SF0">
    <property type="entry name" value="SEC2P DOMAIN-CONTAINING PROTEIN"/>
    <property type="match status" value="1"/>
</dbReference>
<dbReference type="PANTHER" id="PTHR14430">
    <property type="entry name" value="RABIN3-RELATED"/>
    <property type="match status" value="1"/>
</dbReference>
<dbReference type="Pfam" id="PF25555">
    <property type="entry name" value="RAB3A-like_C"/>
    <property type="match status" value="1"/>
</dbReference>
<proteinExistence type="predicted"/>
<dbReference type="GO" id="GO:0006887">
    <property type="term" value="P:exocytosis"/>
    <property type="evidence" value="ECO:0007669"/>
    <property type="project" value="TreeGrafter"/>
</dbReference>
<feature type="compositionally biased region" description="Polar residues" evidence="3">
    <location>
        <begin position="275"/>
        <end position="288"/>
    </location>
</feature>
<accession>A0A9W8B420</accession>
<dbReference type="OrthoDB" id="5560525at2759"/>
<protein>
    <recommendedName>
        <fullName evidence="4">GDP/GTP exchange factor Sec2 N-terminal domain-containing protein</fullName>
    </recommendedName>
</protein>
<feature type="domain" description="GDP/GTP exchange factor Sec2 N-terminal" evidence="4">
    <location>
        <begin position="142"/>
        <end position="270"/>
    </location>
</feature>
<organism evidence="5 6">
    <name type="scientific">Dimargaris verticillata</name>
    <dbReference type="NCBI Taxonomy" id="2761393"/>
    <lineage>
        <taxon>Eukaryota</taxon>
        <taxon>Fungi</taxon>
        <taxon>Fungi incertae sedis</taxon>
        <taxon>Zoopagomycota</taxon>
        <taxon>Kickxellomycotina</taxon>
        <taxon>Dimargaritomycetes</taxon>
        <taxon>Dimargaritales</taxon>
        <taxon>Dimargaritaceae</taxon>
        <taxon>Dimargaris</taxon>
    </lineage>
</organism>
<evidence type="ECO:0000259" key="4">
    <source>
        <dbReference type="Pfam" id="PF06428"/>
    </source>
</evidence>
<dbReference type="Gene3D" id="6.10.140.910">
    <property type="match status" value="1"/>
</dbReference>
<reference evidence="5" key="1">
    <citation type="submission" date="2022-07" db="EMBL/GenBank/DDBJ databases">
        <title>Phylogenomic reconstructions and comparative analyses of Kickxellomycotina fungi.</title>
        <authorList>
            <person name="Reynolds N.K."/>
            <person name="Stajich J.E."/>
            <person name="Barry K."/>
            <person name="Grigoriev I.V."/>
            <person name="Crous P."/>
            <person name="Smith M.E."/>
        </authorList>
    </citation>
    <scope>NUCLEOTIDE SEQUENCE</scope>
    <source>
        <strain evidence="5">RSA 567</strain>
    </source>
</reference>
<evidence type="ECO:0000313" key="5">
    <source>
        <dbReference type="EMBL" id="KAJ1980339.1"/>
    </source>
</evidence>
<evidence type="ECO:0000256" key="1">
    <source>
        <dbReference type="ARBA" id="ARBA00023054"/>
    </source>
</evidence>
<dbReference type="EMBL" id="JANBQB010000173">
    <property type="protein sequence ID" value="KAJ1980339.1"/>
    <property type="molecule type" value="Genomic_DNA"/>
</dbReference>
<dbReference type="SUPFAM" id="SSF144284">
    <property type="entry name" value="Sec2 N-terminal region"/>
    <property type="match status" value="1"/>
</dbReference>
<comment type="caution">
    <text evidence="5">The sequence shown here is derived from an EMBL/GenBank/DDBJ whole genome shotgun (WGS) entry which is preliminary data.</text>
</comment>
<dbReference type="InterPro" id="IPR009449">
    <property type="entry name" value="Sec2_N"/>
</dbReference>
<feature type="region of interest" description="Disordered" evidence="3">
    <location>
        <begin position="630"/>
        <end position="667"/>
    </location>
</feature>
<gene>
    <name evidence="5" type="ORF">H4R34_002489</name>
</gene>
<dbReference type="InterPro" id="IPR040351">
    <property type="entry name" value="RAB3IL/RAB3IP/Sec2"/>
</dbReference>
<evidence type="ECO:0000256" key="3">
    <source>
        <dbReference type="SAM" id="MobiDB-lite"/>
    </source>
</evidence>
<dbReference type="AlphaFoldDB" id="A0A9W8B420"/>
<dbReference type="GO" id="GO:0051286">
    <property type="term" value="C:cell tip"/>
    <property type="evidence" value="ECO:0007669"/>
    <property type="project" value="TreeGrafter"/>
</dbReference>
<feature type="region of interest" description="Disordered" evidence="3">
    <location>
        <begin position="275"/>
        <end position="297"/>
    </location>
</feature>
<dbReference type="GO" id="GO:0005085">
    <property type="term" value="F:guanyl-nucleotide exchange factor activity"/>
    <property type="evidence" value="ECO:0007669"/>
    <property type="project" value="InterPro"/>
</dbReference>
<feature type="region of interest" description="Disordered" evidence="3">
    <location>
        <begin position="543"/>
        <end position="603"/>
    </location>
</feature>
<evidence type="ECO:0000256" key="2">
    <source>
        <dbReference type="SAM" id="Coils"/>
    </source>
</evidence>
<keyword evidence="1 2" id="KW-0175">Coiled coil</keyword>
<dbReference type="GO" id="GO:0070319">
    <property type="term" value="C:Golgi to plasma membrane transport vesicle"/>
    <property type="evidence" value="ECO:0007669"/>
    <property type="project" value="TreeGrafter"/>
</dbReference>
<name>A0A9W8B420_9FUNG</name>
<feature type="compositionally biased region" description="Low complexity" evidence="3">
    <location>
        <begin position="544"/>
        <end position="556"/>
    </location>
</feature>
<dbReference type="Proteomes" id="UP001151582">
    <property type="component" value="Unassembled WGS sequence"/>
</dbReference>